<organism evidence="2 3">
    <name type="scientific">Cymbomonas tetramitiformis</name>
    <dbReference type="NCBI Taxonomy" id="36881"/>
    <lineage>
        <taxon>Eukaryota</taxon>
        <taxon>Viridiplantae</taxon>
        <taxon>Chlorophyta</taxon>
        <taxon>Pyramimonadophyceae</taxon>
        <taxon>Pyramimonadales</taxon>
        <taxon>Pyramimonadaceae</taxon>
        <taxon>Cymbomonas</taxon>
    </lineage>
</organism>
<evidence type="ECO:0000313" key="3">
    <source>
        <dbReference type="Proteomes" id="UP001190700"/>
    </source>
</evidence>
<feature type="compositionally biased region" description="Basic and acidic residues" evidence="1">
    <location>
        <begin position="109"/>
        <end position="118"/>
    </location>
</feature>
<sequence>MSEGEGEGSGVLIMNEGEGEGIGVSSKNEAEREGSSALGRGAVEQEREREAQCAEQEGDRENSHQKEKGERRGTLVKRLRGAEGAVRSARAVEVCVDSAVKEAVGTEGEPTRGTRDVSTECQVEGEGKKKSGSANEMKTGSAPREGGGHHDAMGRAQEGWPKGAMSDVAQCLTKGSRRGEKSVGSRRKLVEGERSQTERNVAIRETSWKDELP</sequence>
<dbReference type="AlphaFoldDB" id="A0AAE0KQ36"/>
<feature type="region of interest" description="Disordered" evidence="1">
    <location>
        <begin position="103"/>
        <end position="213"/>
    </location>
</feature>
<name>A0AAE0KQ36_9CHLO</name>
<dbReference type="EMBL" id="LGRX02021797">
    <property type="protein sequence ID" value="KAK3256294.1"/>
    <property type="molecule type" value="Genomic_DNA"/>
</dbReference>
<feature type="region of interest" description="Disordered" evidence="1">
    <location>
        <begin position="1"/>
        <end position="90"/>
    </location>
</feature>
<accession>A0AAE0KQ36</accession>
<feature type="compositionally biased region" description="Basic and acidic residues" evidence="1">
    <location>
        <begin position="177"/>
        <end position="197"/>
    </location>
</feature>
<gene>
    <name evidence="2" type="ORF">CYMTET_34563</name>
</gene>
<feature type="compositionally biased region" description="Basic and acidic residues" evidence="1">
    <location>
        <begin position="43"/>
        <end position="73"/>
    </location>
</feature>
<evidence type="ECO:0000256" key="1">
    <source>
        <dbReference type="SAM" id="MobiDB-lite"/>
    </source>
</evidence>
<keyword evidence="3" id="KW-1185">Reference proteome</keyword>
<comment type="caution">
    <text evidence="2">The sequence shown here is derived from an EMBL/GenBank/DDBJ whole genome shotgun (WGS) entry which is preliminary data.</text>
</comment>
<evidence type="ECO:0000313" key="2">
    <source>
        <dbReference type="EMBL" id="KAK3256294.1"/>
    </source>
</evidence>
<protein>
    <submittedName>
        <fullName evidence="2">Uncharacterized protein</fullName>
    </submittedName>
</protein>
<reference evidence="2 3" key="1">
    <citation type="journal article" date="2015" name="Genome Biol. Evol.">
        <title>Comparative Genomics of a Bacterivorous Green Alga Reveals Evolutionary Causalities and Consequences of Phago-Mixotrophic Mode of Nutrition.</title>
        <authorList>
            <person name="Burns J.A."/>
            <person name="Paasch A."/>
            <person name="Narechania A."/>
            <person name="Kim E."/>
        </authorList>
    </citation>
    <scope>NUCLEOTIDE SEQUENCE [LARGE SCALE GENOMIC DNA]</scope>
    <source>
        <strain evidence="2 3">PLY_AMNH</strain>
    </source>
</reference>
<proteinExistence type="predicted"/>
<dbReference type="Proteomes" id="UP001190700">
    <property type="component" value="Unassembled WGS sequence"/>
</dbReference>